<accession>A0A813PKR4</accession>
<keyword evidence="1" id="KW-0812">Transmembrane</keyword>
<organism evidence="2 3">
    <name type="scientific">Rotaria sordida</name>
    <dbReference type="NCBI Taxonomy" id="392033"/>
    <lineage>
        <taxon>Eukaryota</taxon>
        <taxon>Metazoa</taxon>
        <taxon>Spiralia</taxon>
        <taxon>Gnathifera</taxon>
        <taxon>Rotifera</taxon>
        <taxon>Eurotatoria</taxon>
        <taxon>Bdelloidea</taxon>
        <taxon>Philodinida</taxon>
        <taxon>Philodinidae</taxon>
        <taxon>Rotaria</taxon>
    </lineage>
</organism>
<name>A0A813PKR4_9BILA</name>
<feature type="transmembrane region" description="Helical" evidence="1">
    <location>
        <begin position="25"/>
        <end position="49"/>
    </location>
</feature>
<keyword evidence="1" id="KW-1133">Transmembrane helix</keyword>
<proteinExistence type="predicted"/>
<dbReference type="Proteomes" id="UP000663864">
    <property type="component" value="Unassembled WGS sequence"/>
</dbReference>
<evidence type="ECO:0000313" key="3">
    <source>
        <dbReference type="Proteomes" id="UP000663864"/>
    </source>
</evidence>
<keyword evidence="1" id="KW-0472">Membrane</keyword>
<dbReference type="EMBL" id="CAJNOT010000002">
    <property type="protein sequence ID" value="CAF0756472.1"/>
    <property type="molecule type" value="Genomic_DNA"/>
</dbReference>
<dbReference type="AlphaFoldDB" id="A0A813PKR4"/>
<gene>
    <name evidence="2" type="ORF">ZHD862_LOCUS96</name>
</gene>
<evidence type="ECO:0000313" key="2">
    <source>
        <dbReference type="EMBL" id="CAF0756472.1"/>
    </source>
</evidence>
<comment type="caution">
    <text evidence="2">The sequence shown here is derived from an EMBL/GenBank/DDBJ whole genome shotgun (WGS) entry which is preliminary data.</text>
</comment>
<sequence>MSTGEIDYSGFMHSDNTTAYYKLGYIMLVLFAIAMTILVSNLLISLAVGEIGPLMSTAKNHRLDMLIRYLCIALQHEKRFENNINGSNHLSPINENDLPILSQLTNFNLLIGASCDIWSISSILHCMPNIKHFYFYLLVQTSSWPFTNQYLDGYVWQQILENNLSYLPKFEFHMTITKRIPKLDLDFVINSFNYFVKKIF</sequence>
<reference evidence="2" key="1">
    <citation type="submission" date="2021-02" db="EMBL/GenBank/DDBJ databases">
        <authorList>
            <person name="Nowell W R."/>
        </authorList>
    </citation>
    <scope>NUCLEOTIDE SEQUENCE</scope>
</reference>
<protein>
    <submittedName>
        <fullName evidence="2">Uncharacterized protein</fullName>
    </submittedName>
</protein>
<evidence type="ECO:0000256" key="1">
    <source>
        <dbReference type="SAM" id="Phobius"/>
    </source>
</evidence>